<dbReference type="SUPFAM" id="SSF56176">
    <property type="entry name" value="FAD-binding/transporter-associated domain-like"/>
    <property type="match status" value="1"/>
</dbReference>
<feature type="domain" description="CBS" evidence="6">
    <location>
        <begin position="200"/>
        <end position="260"/>
    </location>
</feature>
<feature type="domain" description="CBS" evidence="6">
    <location>
        <begin position="117"/>
        <end position="177"/>
    </location>
</feature>
<protein>
    <submittedName>
        <fullName evidence="7">CBS domain containing-hemolysin-like protein</fullName>
    </submittedName>
</protein>
<gene>
    <name evidence="7" type="ORF">J2S73_003503</name>
</gene>
<dbReference type="PANTHER" id="PTHR22777:SF27">
    <property type="entry name" value="MAGNESIUM AND COBALT EFFLUX PROTEIN CORC"/>
    <property type="match status" value="1"/>
</dbReference>
<dbReference type="Proteomes" id="UP001229244">
    <property type="component" value="Unassembled WGS sequence"/>
</dbReference>
<dbReference type="GO" id="GO:0050660">
    <property type="term" value="F:flavin adenine dinucleotide binding"/>
    <property type="evidence" value="ECO:0007669"/>
    <property type="project" value="InterPro"/>
</dbReference>
<dbReference type="Gene3D" id="3.10.580.10">
    <property type="entry name" value="CBS-domain"/>
    <property type="match status" value="1"/>
</dbReference>
<evidence type="ECO:0000256" key="2">
    <source>
        <dbReference type="ARBA" id="ARBA00022737"/>
    </source>
</evidence>
<reference evidence="7" key="1">
    <citation type="submission" date="2023-07" db="EMBL/GenBank/DDBJ databases">
        <title>Genomic Encyclopedia of Type Strains, Phase IV (KMG-IV): sequencing the most valuable type-strain genomes for metagenomic binning, comparative biology and taxonomic classification.</title>
        <authorList>
            <person name="Goeker M."/>
        </authorList>
    </citation>
    <scope>NUCLEOTIDE SEQUENCE</scope>
    <source>
        <strain evidence="7">DSM 21202</strain>
    </source>
</reference>
<dbReference type="FunFam" id="3.10.580.10:FF:000002">
    <property type="entry name" value="Magnesium/cobalt efflux protein CorC"/>
    <property type="match status" value="1"/>
</dbReference>
<evidence type="ECO:0000256" key="4">
    <source>
        <dbReference type="PROSITE-ProRule" id="PRU00703"/>
    </source>
</evidence>
<dbReference type="PANTHER" id="PTHR22777">
    <property type="entry name" value="HEMOLYSIN-RELATED"/>
    <property type="match status" value="1"/>
</dbReference>
<feature type="region of interest" description="Disordered" evidence="5">
    <location>
        <begin position="1"/>
        <end position="60"/>
    </location>
</feature>
<dbReference type="SMART" id="SM01091">
    <property type="entry name" value="CorC_HlyC"/>
    <property type="match status" value="1"/>
</dbReference>
<proteinExistence type="inferred from homology"/>
<dbReference type="InterPro" id="IPR005170">
    <property type="entry name" value="Transptr-assoc_dom"/>
</dbReference>
<feature type="compositionally biased region" description="Basic and acidic residues" evidence="5">
    <location>
        <begin position="46"/>
        <end position="60"/>
    </location>
</feature>
<dbReference type="Pfam" id="PF03471">
    <property type="entry name" value="CorC_HlyC"/>
    <property type="match status" value="1"/>
</dbReference>
<keyword evidence="2" id="KW-0677">Repeat</keyword>
<dbReference type="InterPro" id="IPR016169">
    <property type="entry name" value="FAD-bd_PCMH_sub2"/>
</dbReference>
<dbReference type="SUPFAM" id="SSF54631">
    <property type="entry name" value="CBS-domain pair"/>
    <property type="match status" value="1"/>
</dbReference>
<dbReference type="PROSITE" id="PS51371">
    <property type="entry name" value="CBS"/>
    <property type="match status" value="2"/>
</dbReference>
<comment type="caution">
    <text evidence="7">The sequence shown here is derived from an EMBL/GenBank/DDBJ whole genome shotgun (WGS) entry which is preliminary data.</text>
</comment>
<evidence type="ECO:0000256" key="5">
    <source>
        <dbReference type="SAM" id="MobiDB-lite"/>
    </source>
</evidence>
<dbReference type="CDD" id="cd04590">
    <property type="entry name" value="CBS_pair_CorC_HlyC_assoc"/>
    <property type="match status" value="1"/>
</dbReference>
<evidence type="ECO:0000313" key="7">
    <source>
        <dbReference type="EMBL" id="MDQ0317026.1"/>
    </source>
</evidence>
<dbReference type="GO" id="GO:0005886">
    <property type="term" value="C:plasma membrane"/>
    <property type="evidence" value="ECO:0007669"/>
    <property type="project" value="TreeGrafter"/>
</dbReference>
<sequence length="374" mass="41134">MDSEDRIDAQGADEGVTDEAGMNDEPQSTGAAEPRPEDTDQSVPPRNEETAEPERAQEGWLDRLRTAVGFKANGSLRDSLASALAEETDDPEAFTPEERHLLRNILHLREIRVDDVMVPRADIESVDENIGLGDLLGTFRKAGHSRMPVYRETLDDPIGIVHIKDVMAFISEHAITMNGEGPGLDLRKVDLDMTLSDMDIVRPALFVPPSMPVADLMAKMQATRIQMALIIDEYGGTDGLASLEDLVETVVGDIEDEHDETDDPMIVKISEDVWVADARVALDDAEEAIGEDFALGDLGEDVDTLGGLVFSLTGRIPVRGELISSVELPGFEFEVLDADPRRIRRLRLYRRRASARVPRRRIEAGQTAAESAIS</sequence>
<dbReference type="Gene3D" id="3.30.465.10">
    <property type="match status" value="1"/>
</dbReference>
<evidence type="ECO:0000256" key="1">
    <source>
        <dbReference type="ARBA" id="ARBA00006446"/>
    </source>
</evidence>
<dbReference type="AlphaFoldDB" id="A0AAE3VRX7"/>
<dbReference type="InterPro" id="IPR046342">
    <property type="entry name" value="CBS_dom_sf"/>
</dbReference>
<dbReference type="Pfam" id="PF00571">
    <property type="entry name" value="CBS"/>
    <property type="match status" value="2"/>
</dbReference>
<dbReference type="InterPro" id="IPR044751">
    <property type="entry name" value="Ion_transp-like_CBS"/>
</dbReference>
<organism evidence="7 8">
    <name type="scientific">Amorphus orientalis</name>
    <dbReference type="NCBI Taxonomy" id="649198"/>
    <lineage>
        <taxon>Bacteria</taxon>
        <taxon>Pseudomonadati</taxon>
        <taxon>Pseudomonadota</taxon>
        <taxon>Alphaproteobacteria</taxon>
        <taxon>Hyphomicrobiales</taxon>
        <taxon>Amorphaceae</taxon>
        <taxon>Amorphus</taxon>
    </lineage>
</organism>
<evidence type="ECO:0000259" key="6">
    <source>
        <dbReference type="PROSITE" id="PS51371"/>
    </source>
</evidence>
<evidence type="ECO:0000256" key="3">
    <source>
        <dbReference type="ARBA" id="ARBA00023122"/>
    </source>
</evidence>
<dbReference type="InterPro" id="IPR000644">
    <property type="entry name" value="CBS_dom"/>
</dbReference>
<dbReference type="InterPro" id="IPR036318">
    <property type="entry name" value="FAD-bd_PCMH-like_sf"/>
</dbReference>
<evidence type="ECO:0000313" key="8">
    <source>
        <dbReference type="Proteomes" id="UP001229244"/>
    </source>
</evidence>
<accession>A0AAE3VRX7</accession>
<dbReference type="EMBL" id="JAUSUL010000004">
    <property type="protein sequence ID" value="MDQ0317026.1"/>
    <property type="molecule type" value="Genomic_DNA"/>
</dbReference>
<keyword evidence="3 4" id="KW-0129">CBS domain</keyword>
<keyword evidence="8" id="KW-1185">Reference proteome</keyword>
<comment type="similarity">
    <text evidence="1">Belongs to the UPF0053 family. Hemolysin C subfamily.</text>
</comment>
<name>A0AAE3VRX7_9HYPH</name>